<evidence type="ECO:0000256" key="1">
    <source>
        <dbReference type="PROSITE-ProRule" id="PRU00409"/>
    </source>
</evidence>
<dbReference type="GO" id="GO:0005524">
    <property type="term" value="F:ATP binding"/>
    <property type="evidence" value="ECO:0007669"/>
    <property type="project" value="UniProtKB-UniRule"/>
</dbReference>
<evidence type="ECO:0000313" key="3">
    <source>
        <dbReference type="EMBL" id="GGD36405.1"/>
    </source>
</evidence>
<dbReference type="Gene3D" id="3.30.470.20">
    <property type="entry name" value="ATP-grasp fold, B domain"/>
    <property type="match status" value="1"/>
</dbReference>
<keyword evidence="4" id="KW-1185">Reference proteome</keyword>
<organism evidence="3 4">
    <name type="scientific">Aureimonas glaciei</name>
    <dbReference type="NCBI Taxonomy" id="1776957"/>
    <lineage>
        <taxon>Bacteria</taxon>
        <taxon>Pseudomonadati</taxon>
        <taxon>Pseudomonadota</taxon>
        <taxon>Alphaproteobacteria</taxon>
        <taxon>Hyphomicrobiales</taxon>
        <taxon>Aurantimonadaceae</taxon>
        <taxon>Aureimonas</taxon>
    </lineage>
</organism>
<reference evidence="3" key="1">
    <citation type="journal article" date="2014" name="Int. J. Syst. Evol. Microbiol.">
        <title>Complete genome sequence of Corynebacterium casei LMG S-19264T (=DSM 44701T), isolated from a smear-ripened cheese.</title>
        <authorList>
            <consortium name="US DOE Joint Genome Institute (JGI-PGF)"/>
            <person name="Walter F."/>
            <person name="Albersmeier A."/>
            <person name="Kalinowski J."/>
            <person name="Ruckert C."/>
        </authorList>
    </citation>
    <scope>NUCLEOTIDE SEQUENCE</scope>
    <source>
        <strain evidence="3">CGMCC 1.15493</strain>
    </source>
</reference>
<evidence type="ECO:0000313" key="4">
    <source>
        <dbReference type="Proteomes" id="UP000613160"/>
    </source>
</evidence>
<dbReference type="RefSeq" id="WP_188854630.1">
    <property type="nucleotide sequence ID" value="NZ_BMJJ01000013.1"/>
</dbReference>
<protein>
    <recommendedName>
        <fullName evidence="2">ATP-grasp domain-containing protein</fullName>
    </recommendedName>
</protein>
<reference evidence="3" key="2">
    <citation type="submission" date="2020-09" db="EMBL/GenBank/DDBJ databases">
        <authorList>
            <person name="Sun Q."/>
            <person name="Zhou Y."/>
        </authorList>
    </citation>
    <scope>NUCLEOTIDE SEQUENCE</scope>
    <source>
        <strain evidence="3">CGMCC 1.15493</strain>
    </source>
</reference>
<sequence>MNAQPEPQGDLLIATFSGRSLAASAHAAGYRPLVADLFADNDLRDLVADFRTVRGDFVSGFDGEELLAALESLSVGREPVGVVCGPGFEDRPELLDAIAKRWRLIGNTGDTVRRLKDPLGFAALCRELGIRHPETQTERPIADEDAWLSKRAGAAGGLHIGPLADRPPSPDRYYQRVVQGDRRSALFVAAGGKAEILGLSEQWPSPSPTEPYRYGGACGPVTVAKAHADGMRRAIEAIAAAVPDLVGLGSADFLLPAGEDAVLLEINPRSGASMDVFERPGHPLLRLHIDACDGRLPGADGALPTAPVRAAGFAYLDVETVTVGPVDWPDFVSDRPMPGTVIHFGEPLCTLKADGPDADTAIALFAARLSAMKSLIEGSFE</sequence>
<dbReference type="InterPro" id="IPR003806">
    <property type="entry name" value="ATP-grasp_PylC-type"/>
</dbReference>
<evidence type="ECO:0000259" key="2">
    <source>
        <dbReference type="PROSITE" id="PS50975"/>
    </source>
</evidence>
<dbReference type="EMBL" id="BMJJ01000013">
    <property type="protein sequence ID" value="GGD36405.1"/>
    <property type="molecule type" value="Genomic_DNA"/>
</dbReference>
<comment type="caution">
    <text evidence="3">The sequence shown here is derived from an EMBL/GenBank/DDBJ whole genome shotgun (WGS) entry which is preliminary data.</text>
</comment>
<dbReference type="AlphaFoldDB" id="A0A917DGW7"/>
<name>A0A917DGW7_9HYPH</name>
<dbReference type="InterPro" id="IPR016677">
    <property type="entry name" value="UCP016817_carboligase"/>
</dbReference>
<gene>
    <name evidence="3" type="ORF">GCM10011335_44230</name>
</gene>
<keyword evidence="1" id="KW-0067">ATP-binding</keyword>
<keyword evidence="1" id="KW-0547">Nucleotide-binding</keyword>
<dbReference type="PIRSF" id="PIRSF016817">
    <property type="entry name" value="UCP016817_carboligase"/>
    <property type="match status" value="1"/>
</dbReference>
<dbReference type="Pfam" id="PF02655">
    <property type="entry name" value="ATP-grasp_3"/>
    <property type="match status" value="1"/>
</dbReference>
<dbReference type="Proteomes" id="UP000613160">
    <property type="component" value="Unassembled WGS sequence"/>
</dbReference>
<dbReference type="InterPro" id="IPR011761">
    <property type="entry name" value="ATP-grasp"/>
</dbReference>
<dbReference type="GO" id="GO:0046872">
    <property type="term" value="F:metal ion binding"/>
    <property type="evidence" value="ECO:0007669"/>
    <property type="project" value="InterPro"/>
</dbReference>
<dbReference type="SUPFAM" id="SSF56059">
    <property type="entry name" value="Glutathione synthetase ATP-binding domain-like"/>
    <property type="match status" value="1"/>
</dbReference>
<accession>A0A917DGW7</accession>
<dbReference type="PROSITE" id="PS50975">
    <property type="entry name" value="ATP_GRASP"/>
    <property type="match status" value="1"/>
</dbReference>
<feature type="domain" description="ATP-grasp" evidence="2">
    <location>
        <begin position="220"/>
        <end position="293"/>
    </location>
</feature>
<proteinExistence type="predicted"/>